<reference evidence="2 3" key="1">
    <citation type="submission" date="2019-10" db="EMBL/GenBank/DDBJ databases">
        <authorList>
            <person name="Karimi E."/>
        </authorList>
    </citation>
    <scope>NUCLEOTIDE SEQUENCE [LARGE SCALE GENOMIC DNA]</scope>
    <source>
        <strain evidence="2">Exiguobacterium sp. 9Y</strain>
    </source>
</reference>
<name>A0A653IHY8_9BACL</name>
<dbReference type="AlphaFoldDB" id="A0A653IHY8"/>
<sequence>MKGECRLKSHRNEYHSLILTFILLIVSILLFFGLNGRTFPNMSLWVPISLYSLVGVGYVISLLIALRLKNTVIKTFSLLATLMLLLPLVIWVYLLLLANGISEP</sequence>
<gene>
    <name evidence="2" type="ORF">EXIGUO9Y_380009</name>
</gene>
<proteinExistence type="predicted"/>
<evidence type="ECO:0000313" key="3">
    <source>
        <dbReference type="Proteomes" id="UP000439752"/>
    </source>
</evidence>
<evidence type="ECO:0000313" key="2">
    <source>
        <dbReference type="EMBL" id="VWX38245.1"/>
    </source>
</evidence>
<keyword evidence="1" id="KW-0812">Transmembrane</keyword>
<accession>A0A653IHY8</accession>
<feature type="transmembrane region" description="Helical" evidence="1">
    <location>
        <begin position="12"/>
        <end position="32"/>
    </location>
</feature>
<feature type="transmembrane region" description="Helical" evidence="1">
    <location>
        <begin position="44"/>
        <end position="66"/>
    </location>
</feature>
<evidence type="ECO:0000256" key="1">
    <source>
        <dbReference type="SAM" id="Phobius"/>
    </source>
</evidence>
<keyword evidence="3" id="KW-1185">Reference proteome</keyword>
<organism evidence="2 3">
    <name type="scientific">Exiguobacterium oxidotolerans</name>
    <dbReference type="NCBI Taxonomy" id="223958"/>
    <lineage>
        <taxon>Bacteria</taxon>
        <taxon>Bacillati</taxon>
        <taxon>Bacillota</taxon>
        <taxon>Bacilli</taxon>
        <taxon>Bacillales</taxon>
        <taxon>Bacillales Family XII. Incertae Sedis</taxon>
        <taxon>Exiguobacterium</taxon>
    </lineage>
</organism>
<dbReference type="EMBL" id="CABWKQ010000032">
    <property type="protein sequence ID" value="VWX38245.1"/>
    <property type="molecule type" value="Genomic_DNA"/>
</dbReference>
<protein>
    <submittedName>
        <fullName evidence="2">Uncharacterized protein</fullName>
    </submittedName>
</protein>
<dbReference type="Proteomes" id="UP000439752">
    <property type="component" value="Unassembled WGS sequence"/>
</dbReference>
<feature type="transmembrane region" description="Helical" evidence="1">
    <location>
        <begin position="78"/>
        <end position="98"/>
    </location>
</feature>
<keyword evidence="1" id="KW-1133">Transmembrane helix</keyword>
<keyword evidence="1" id="KW-0472">Membrane</keyword>